<dbReference type="PIRSF" id="PIRSF037748">
    <property type="entry name" value="RnhC"/>
    <property type="match status" value="1"/>
</dbReference>
<comment type="catalytic activity">
    <reaction evidence="1 14 15">
        <text>Endonucleolytic cleavage to 5'-phosphomonoester.</text>
        <dbReference type="EC" id="3.1.26.4"/>
    </reaction>
</comment>
<dbReference type="InterPro" id="IPR004641">
    <property type="entry name" value="RNase_HIII"/>
</dbReference>
<evidence type="ECO:0000256" key="8">
    <source>
        <dbReference type="ARBA" id="ARBA00022490"/>
    </source>
</evidence>
<evidence type="ECO:0000256" key="12">
    <source>
        <dbReference type="ARBA" id="ARBA00022801"/>
    </source>
</evidence>
<evidence type="ECO:0000256" key="14">
    <source>
        <dbReference type="HAMAP-Rule" id="MF_00053"/>
    </source>
</evidence>
<keyword evidence="11 14" id="KW-0255">Endonuclease</keyword>
<evidence type="ECO:0000256" key="6">
    <source>
        <dbReference type="ARBA" id="ARBA00012180"/>
    </source>
</evidence>
<dbReference type="GO" id="GO:0005737">
    <property type="term" value="C:cytoplasm"/>
    <property type="evidence" value="ECO:0007669"/>
    <property type="project" value="UniProtKB-SubCell"/>
</dbReference>
<dbReference type="GO" id="GO:0032299">
    <property type="term" value="C:ribonuclease H2 complex"/>
    <property type="evidence" value="ECO:0007669"/>
    <property type="project" value="TreeGrafter"/>
</dbReference>
<evidence type="ECO:0000256" key="4">
    <source>
        <dbReference type="ARBA" id="ARBA00004496"/>
    </source>
</evidence>
<dbReference type="PROSITE" id="PS51975">
    <property type="entry name" value="RNASE_H_2"/>
    <property type="match status" value="1"/>
</dbReference>
<evidence type="ECO:0000313" key="17">
    <source>
        <dbReference type="EMBL" id="HIX35768.1"/>
    </source>
</evidence>
<dbReference type="CDD" id="cd14796">
    <property type="entry name" value="RNAse_HIII_N"/>
    <property type="match status" value="1"/>
</dbReference>
<feature type="binding site" evidence="14 15">
    <location>
        <position position="199"/>
    </location>
    <ligand>
        <name>a divalent metal cation</name>
        <dbReference type="ChEBI" id="CHEBI:60240"/>
    </ligand>
</feature>
<dbReference type="AlphaFoldDB" id="A0A9D1VIF1"/>
<comment type="caution">
    <text evidence="17">The sequence shown here is derived from an EMBL/GenBank/DDBJ whole genome shotgun (WGS) entry which is preliminary data.</text>
</comment>
<evidence type="ECO:0000313" key="18">
    <source>
        <dbReference type="Proteomes" id="UP000824231"/>
    </source>
</evidence>
<dbReference type="NCBIfam" id="TIGR00716">
    <property type="entry name" value="rnhC"/>
    <property type="match status" value="1"/>
</dbReference>
<keyword evidence="13 14" id="KW-0460">Magnesium</keyword>
<evidence type="ECO:0000256" key="15">
    <source>
        <dbReference type="PROSITE-ProRule" id="PRU01319"/>
    </source>
</evidence>
<evidence type="ECO:0000256" key="7">
    <source>
        <dbReference type="ARBA" id="ARBA00021407"/>
    </source>
</evidence>
<evidence type="ECO:0000256" key="13">
    <source>
        <dbReference type="ARBA" id="ARBA00022842"/>
    </source>
</evidence>
<feature type="binding site" evidence="14 15">
    <location>
        <position position="96"/>
    </location>
    <ligand>
        <name>a divalent metal cation</name>
        <dbReference type="ChEBI" id="CHEBI:60240"/>
    </ligand>
</feature>
<feature type="binding site" evidence="14 15">
    <location>
        <position position="95"/>
    </location>
    <ligand>
        <name>a divalent metal cation</name>
        <dbReference type="ChEBI" id="CHEBI:60240"/>
    </ligand>
</feature>
<sequence length="305" mass="33743">MPEVIKADHDLFAKMKQTYANPASKLAPGAVFHAKMPGVTVTGYRTGKVLFQGKLAAQEAARWNTTTIANKNSKVTTHTDNLPTGFPSWSVLGSDEVGTGSYFGPLTTAAVFVTKNQGDELQELGVQDSKKLTDPTIIKLAKQIMRLCPYHVVNLDPKDYNRLIKQYNQAQLKALCHNLVLGKVLQKIQPQHPQAILIDQFVSPSTYYRYLNGQPEIVKQNVYFREKGESYHVAVAAASIVARYYSLQSMDQLSQMAGLTLPIGAGQKVDQVAVKLVQKGLDLGDFAKLHFANTQKVNRLLRNIN</sequence>
<comment type="subcellular location">
    <subcellularLocation>
        <location evidence="4 14">Cytoplasm</location>
    </subcellularLocation>
</comment>
<keyword evidence="10 14" id="KW-0479">Metal-binding</keyword>
<dbReference type="InterPro" id="IPR012295">
    <property type="entry name" value="TBP_dom_sf"/>
</dbReference>
<evidence type="ECO:0000256" key="3">
    <source>
        <dbReference type="ARBA" id="ARBA00004065"/>
    </source>
</evidence>
<reference evidence="17" key="1">
    <citation type="journal article" date="2021" name="PeerJ">
        <title>Extensive microbial diversity within the chicken gut microbiome revealed by metagenomics and culture.</title>
        <authorList>
            <person name="Gilroy R."/>
            <person name="Ravi A."/>
            <person name="Getino M."/>
            <person name="Pursley I."/>
            <person name="Horton D.L."/>
            <person name="Alikhan N.F."/>
            <person name="Baker D."/>
            <person name="Gharbi K."/>
            <person name="Hall N."/>
            <person name="Watson M."/>
            <person name="Adriaenssens E.M."/>
            <person name="Foster-Nyarko E."/>
            <person name="Jarju S."/>
            <person name="Secka A."/>
            <person name="Antonio M."/>
            <person name="Oren A."/>
            <person name="Chaudhuri R.R."/>
            <person name="La Ragione R."/>
            <person name="Hildebrand F."/>
            <person name="Pallen M.J."/>
        </authorList>
    </citation>
    <scope>NUCLEOTIDE SEQUENCE</scope>
    <source>
        <strain evidence="17">ChiSxjej3B15-572</strain>
    </source>
</reference>
<dbReference type="Pfam" id="PF01351">
    <property type="entry name" value="RNase_HII"/>
    <property type="match status" value="1"/>
</dbReference>
<comment type="cofactor">
    <cofactor evidence="2">
        <name>Mg(2+)</name>
        <dbReference type="ChEBI" id="CHEBI:18420"/>
    </cofactor>
</comment>
<dbReference type="GO" id="GO:0003723">
    <property type="term" value="F:RNA binding"/>
    <property type="evidence" value="ECO:0007669"/>
    <property type="project" value="UniProtKB-UniRule"/>
</dbReference>
<dbReference type="InterPro" id="IPR036397">
    <property type="entry name" value="RNaseH_sf"/>
</dbReference>
<comment type="cofactor">
    <cofactor evidence="14 15">
        <name>Mn(2+)</name>
        <dbReference type="ChEBI" id="CHEBI:29035"/>
    </cofactor>
    <cofactor evidence="14 15">
        <name>Mg(2+)</name>
        <dbReference type="ChEBI" id="CHEBI:18420"/>
    </cofactor>
    <text evidence="14 15">Manganese or magnesium. Binds 1 divalent metal ion per monomer in the absence of substrate. May bind a second metal ion after substrate binding.</text>
</comment>
<organism evidence="17 18">
    <name type="scientific">Candidatus Limosilactobacillus merdigallinarum</name>
    <dbReference type="NCBI Taxonomy" id="2838652"/>
    <lineage>
        <taxon>Bacteria</taxon>
        <taxon>Bacillati</taxon>
        <taxon>Bacillota</taxon>
        <taxon>Bacilli</taxon>
        <taxon>Lactobacillales</taxon>
        <taxon>Lactobacillaceae</taxon>
        <taxon>Limosilactobacillus</taxon>
    </lineage>
</organism>
<feature type="domain" description="RNase H type-2" evidence="16">
    <location>
        <begin position="89"/>
        <end position="303"/>
    </location>
</feature>
<reference evidence="17" key="2">
    <citation type="submission" date="2021-04" db="EMBL/GenBank/DDBJ databases">
        <authorList>
            <person name="Gilroy R."/>
        </authorList>
    </citation>
    <scope>NUCLEOTIDE SEQUENCE</scope>
    <source>
        <strain evidence="17">ChiSxjej3B15-572</strain>
    </source>
</reference>
<evidence type="ECO:0000256" key="10">
    <source>
        <dbReference type="ARBA" id="ARBA00022723"/>
    </source>
</evidence>
<proteinExistence type="inferred from homology"/>
<gene>
    <name evidence="14" type="primary">rnhC</name>
    <name evidence="17" type="ORF">H9856_05180</name>
</gene>
<dbReference type="Pfam" id="PF11858">
    <property type="entry name" value="DUF3378"/>
    <property type="match status" value="1"/>
</dbReference>
<dbReference type="InterPro" id="IPR024567">
    <property type="entry name" value="RNase_HII/HIII_dom"/>
</dbReference>
<dbReference type="Gene3D" id="3.30.420.10">
    <property type="entry name" value="Ribonuclease H-like superfamily/Ribonuclease H"/>
    <property type="match status" value="1"/>
</dbReference>
<dbReference type="HAMAP" id="MF_00053">
    <property type="entry name" value="RNase_HIII"/>
    <property type="match status" value="1"/>
</dbReference>
<evidence type="ECO:0000256" key="9">
    <source>
        <dbReference type="ARBA" id="ARBA00022722"/>
    </source>
</evidence>
<dbReference type="GO" id="GO:0043137">
    <property type="term" value="P:DNA replication, removal of RNA primer"/>
    <property type="evidence" value="ECO:0007669"/>
    <property type="project" value="TreeGrafter"/>
</dbReference>
<keyword evidence="8 14" id="KW-0963">Cytoplasm</keyword>
<dbReference type="EMBL" id="DXFH01000022">
    <property type="protein sequence ID" value="HIX35768.1"/>
    <property type="molecule type" value="Genomic_DNA"/>
</dbReference>
<dbReference type="InterPro" id="IPR012337">
    <property type="entry name" value="RNaseH-like_sf"/>
</dbReference>
<evidence type="ECO:0000259" key="16">
    <source>
        <dbReference type="PROSITE" id="PS51975"/>
    </source>
</evidence>
<dbReference type="GO" id="GO:0006298">
    <property type="term" value="P:mismatch repair"/>
    <property type="evidence" value="ECO:0007669"/>
    <property type="project" value="TreeGrafter"/>
</dbReference>
<dbReference type="GO" id="GO:0004523">
    <property type="term" value="F:RNA-DNA hybrid ribonuclease activity"/>
    <property type="evidence" value="ECO:0007669"/>
    <property type="project" value="UniProtKB-UniRule"/>
</dbReference>
<evidence type="ECO:0000256" key="11">
    <source>
        <dbReference type="ARBA" id="ARBA00022759"/>
    </source>
</evidence>
<evidence type="ECO:0000256" key="1">
    <source>
        <dbReference type="ARBA" id="ARBA00000077"/>
    </source>
</evidence>
<dbReference type="SUPFAM" id="SSF53098">
    <property type="entry name" value="Ribonuclease H-like"/>
    <property type="match status" value="1"/>
</dbReference>
<dbReference type="Gene3D" id="3.30.310.10">
    <property type="entry name" value="TATA-Binding Protein"/>
    <property type="match status" value="1"/>
</dbReference>
<evidence type="ECO:0000256" key="2">
    <source>
        <dbReference type="ARBA" id="ARBA00001946"/>
    </source>
</evidence>
<evidence type="ECO:0000256" key="5">
    <source>
        <dbReference type="ARBA" id="ARBA00008378"/>
    </source>
</evidence>
<dbReference type="PANTHER" id="PTHR10954:SF23">
    <property type="entry name" value="RIBONUCLEASE"/>
    <property type="match status" value="1"/>
</dbReference>
<comment type="function">
    <text evidence="3 14">Endonuclease that specifically degrades the RNA of RNA-DNA hybrids.</text>
</comment>
<dbReference type="FunFam" id="3.30.420.10:FF:000047">
    <property type="entry name" value="Ribonuclease HIII"/>
    <property type="match status" value="1"/>
</dbReference>
<dbReference type="GO" id="GO:0000287">
    <property type="term" value="F:magnesium ion binding"/>
    <property type="evidence" value="ECO:0007669"/>
    <property type="project" value="UniProtKB-UniRule"/>
</dbReference>
<name>A0A9D1VIF1_9LACO</name>
<keyword evidence="12 14" id="KW-0378">Hydrolase</keyword>
<dbReference type="Proteomes" id="UP000824231">
    <property type="component" value="Unassembled WGS sequence"/>
</dbReference>
<dbReference type="CDD" id="cd06590">
    <property type="entry name" value="RNase_HII_bacteria_HIII_like"/>
    <property type="match status" value="1"/>
</dbReference>
<accession>A0A9D1VIF1</accession>
<comment type="similarity">
    <text evidence="5 14">Belongs to the RNase HII family. RnhC subfamily.</text>
</comment>
<dbReference type="InterPro" id="IPR001352">
    <property type="entry name" value="RNase_HII/HIII"/>
</dbReference>
<dbReference type="PANTHER" id="PTHR10954">
    <property type="entry name" value="RIBONUCLEASE H2 SUBUNIT A"/>
    <property type="match status" value="1"/>
</dbReference>
<keyword evidence="9 14" id="KW-0540">Nuclease</keyword>
<dbReference type="InterPro" id="IPR024568">
    <property type="entry name" value="RNase_HIII_N"/>
</dbReference>
<protein>
    <recommendedName>
        <fullName evidence="7 14">Ribonuclease HIII</fullName>
        <shortName evidence="14">RNase HIII</shortName>
        <ecNumber evidence="6 14">3.1.26.4</ecNumber>
    </recommendedName>
</protein>
<dbReference type="EC" id="3.1.26.4" evidence="6 14"/>